<accession>A0ABU0AEC8</accession>
<dbReference type="Proteomes" id="UP001238088">
    <property type="component" value="Unassembled WGS sequence"/>
</dbReference>
<evidence type="ECO:0000313" key="2">
    <source>
        <dbReference type="EMBL" id="MDQ0269152.1"/>
    </source>
</evidence>
<evidence type="ECO:0000256" key="1">
    <source>
        <dbReference type="SAM" id="SignalP"/>
    </source>
</evidence>
<sequence length="149" mass="16826">MNRKSTQRKKKPIKLVAGLLFCVLMVSSSVSIAFANNDIESMLTTWFASKKADSIASIEKAVATEQEKQTIRLKEEVRVKIAEADKQIQQTTQTEIDLKVQELKRYTDELINSYHPAQEGNEEVIKELNGIMEAAKQQMEAVSKPKQAE</sequence>
<dbReference type="EMBL" id="JAUSUB010000003">
    <property type="protein sequence ID" value="MDQ0269152.1"/>
    <property type="molecule type" value="Genomic_DNA"/>
</dbReference>
<comment type="caution">
    <text evidence="2">The sequence shown here is derived from an EMBL/GenBank/DDBJ whole genome shotgun (WGS) entry which is preliminary data.</text>
</comment>
<feature type="chain" id="PRO_5046784664" evidence="1">
    <location>
        <begin position="36"/>
        <end position="149"/>
    </location>
</feature>
<keyword evidence="3" id="KW-1185">Reference proteome</keyword>
<feature type="signal peptide" evidence="1">
    <location>
        <begin position="1"/>
        <end position="35"/>
    </location>
</feature>
<reference evidence="2 3" key="1">
    <citation type="submission" date="2023-07" db="EMBL/GenBank/DDBJ databases">
        <title>Genomic Encyclopedia of Type Strains, Phase IV (KMG-IV): sequencing the most valuable type-strain genomes for metagenomic binning, comparative biology and taxonomic classification.</title>
        <authorList>
            <person name="Goeker M."/>
        </authorList>
    </citation>
    <scope>NUCLEOTIDE SEQUENCE [LARGE SCALE GENOMIC DNA]</scope>
    <source>
        <strain evidence="2 3">DSM 23494</strain>
    </source>
</reference>
<dbReference type="RefSeq" id="WP_307472496.1">
    <property type="nucleotide sequence ID" value="NZ_JAUSUB010000003.1"/>
</dbReference>
<proteinExistence type="predicted"/>
<evidence type="ECO:0000313" key="3">
    <source>
        <dbReference type="Proteomes" id="UP001238088"/>
    </source>
</evidence>
<keyword evidence="1" id="KW-0732">Signal</keyword>
<protein>
    <submittedName>
        <fullName evidence="2">Uncharacterized protein</fullName>
    </submittedName>
</protein>
<organism evidence="2 3">
    <name type="scientific">Cytobacillus purgationiresistens</name>
    <dbReference type="NCBI Taxonomy" id="863449"/>
    <lineage>
        <taxon>Bacteria</taxon>
        <taxon>Bacillati</taxon>
        <taxon>Bacillota</taxon>
        <taxon>Bacilli</taxon>
        <taxon>Bacillales</taxon>
        <taxon>Bacillaceae</taxon>
        <taxon>Cytobacillus</taxon>
    </lineage>
</organism>
<gene>
    <name evidence="2" type="ORF">J2S17_001022</name>
</gene>
<name>A0ABU0AEC8_9BACI</name>